<organism evidence="1">
    <name type="scientific">Cronobacter sp</name>
    <dbReference type="NCBI Taxonomy" id="1888169"/>
    <lineage>
        <taxon>Bacteria</taxon>
        <taxon>Pseudomonadati</taxon>
        <taxon>Pseudomonadota</taxon>
        <taxon>Gammaproteobacteria</taxon>
        <taxon>Enterobacterales</taxon>
        <taxon>Enterobacteriaceae</taxon>
        <taxon>Cronobacter</taxon>
    </lineage>
</organism>
<geneLocation type="plasmid" evidence="1">
    <name>pCR-13-12-NDM-1</name>
</geneLocation>
<sequence length="48" mass="5224">MARAASLFSGGEGLRGFRQALLLFLSEYFECCNYMRCAGARRVATGAT</sequence>
<name>A0A6G6AQC9_9ENTR</name>
<accession>A0A6G6AQC9</accession>
<dbReference type="EMBL" id="MN175388">
    <property type="protein sequence ID" value="QID24015.1"/>
    <property type="molecule type" value="Genomic_DNA"/>
</dbReference>
<keyword evidence="1" id="KW-0614">Plasmid</keyword>
<proteinExistence type="predicted"/>
<reference evidence="1" key="1">
    <citation type="submission" date="2019-07" db="EMBL/GenBank/DDBJ databases">
        <authorList>
            <person name="Cheng J."/>
            <person name="Qin S."/>
        </authorList>
    </citation>
    <scope>NUCLEOTIDE SEQUENCE</scope>
    <source>
        <strain evidence="1">CR-13-12</strain>
        <plasmid evidence="1">pCR-13-12-NDM-1</plasmid>
    </source>
</reference>
<evidence type="ECO:0000313" key="1">
    <source>
        <dbReference type="EMBL" id="QID24015.1"/>
    </source>
</evidence>
<dbReference type="AlphaFoldDB" id="A0A6G6AQC9"/>
<protein>
    <submittedName>
        <fullName evidence="1">Uncharacterized protein</fullName>
    </submittedName>
</protein>